<feature type="compositionally biased region" description="Basic and acidic residues" evidence="1">
    <location>
        <begin position="201"/>
        <end position="212"/>
    </location>
</feature>
<evidence type="ECO:0000313" key="4">
    <source>
        <dbReference type="Proteomes" id="UP000494108"/>
    </source>
</evidence>
<reference evidence="3 4" key="1">
    <citation type="submission" date="2020-04" db="EMBL/GenBank/DDBJ databases">
        <authorList>
            <person name="De Canck E."/>
        </authorList>
    </citation>
    <scope>NUCLEOTIDE SEQUENCE [LARGE SCALE GENOMIC DNA]</scope>
    <source>
        <strain evidence="3 4">LMG 3431</strain>
    </source>
</reference>
<dbReference type="RefSeq" id="WP_175173931.1">
    <property type="nucleotide sequence ID" value="NZ_CADIJX010000002.1"/>
</dbReference>
<gene>
    <name evidence="3" type="ORF">LMG3431_01591</name>
</gene>
<sequence>MKMRCALPFAILLLATSAAQADPLDAFYQNPIYRTGDDPKSCQTLPGGLPRKMGVTEDTRTVAKVHLSGRAVTVMWTDEEGGLRSSYFYLRKEDCDWLELQIAPPALRVDPDKYVADLKAKYDKRIHFQTPHAEKVVREYRLECPLKPQRYVPLTSLLYSSLSSIDRPKSWLEIIVEDDDGNIRIINDFRGPSVPPGANDGPERNGPRIDRSGKITMRNTSIVDTACGGYMGPIWRDK</sequence>
<evidence type="ECO:0000313" key="3">
    <source>
        <dbReference type="EMBL" id="CAB3636023.1"/>
    </source>
</evidence>
<evidence type="ECO:0000256" key="2">
    <source>
        <dbReference type="SAM" id="SignalP"/>
    </source>
</evidence>
<accession>A0A6S6YQ86</accession>
<protein>
    <submittedName>
        <fullName evidence="3">Uncharacterized protein</fullName>
    </submittedName>
</protein>
<keyword evidence="2" id="KW-0732">Signal</keyword>
<evidence type="ECO:0000256" key="1">
    <source>
        <dbReference type="SAM" id="MobiDB-lite"/>
    </source>
</evidence>
<dbReference type="Proteomes" id="UP000494108">
    <property type="component" value="Unassembled WGS sequence"/>
</dbReference>
<name>A0A6S6YQ86_9BURK</name>
<proteinExistence type="predicted"/>
<dbReference type="AlphaFoldDB" id="A0A6S6YQ86"/>
<feature type="chain" id="PRO_5028973133" evidence="2">
    <location>
        <begin position="22"/>
        <end position="238"/>
    </location>
</feature>
<keyword evidence="4" id="KW-1185">Reference proteome</keyword>
<feature type="signal peptide" evidence="2">
    <location>
        <begin position="1"/>
        <end position="21"/>
    </location>
</feature>
<dbReference type="EMBL" id="CADIJX010000002">
    <property type="protein sequence ID" value="CAB3636023.1"/>
    <property type="molecule type" value="Genomic_DNA"/>
</dbReference>
<organism evidence="3 4">
    <name type="scientific">Achromobacter pestifer</name>
    <dbReference type="NCBI Taxonomy" id="1353889"/>
    <lineage>
        <taxon>Bacteria</taxon>
        <taxon>Pseudomonadati</taxon>
        <taxon>Pseudomonadota</taxon>
        <taxon>Betaproteobacteria</taxon>
        <taxon>Burkholderiales</taxon>
        <taxon>Alcaligenaceae</taxon>
        <taxon>Achromobacter</taxon>
    </lineage>
</organism>
<feature type="region of interest" description="Disordered" evidence="1">
    <location>
        <begin position="190"/>
        <end position="212"/>
    </location>
</feature>